<dbReference type="Pfam" id="PF13578">
    <property type="entry name" value="Methyltransf_24"/>
    <property type="match status" value="1"/>
</dbReference>
<accession>A0A974WFR6</accession>
<dbReference type="SUPFAM" id="SSF53335">
    <property type="entry name" value="S-adenosyl-L-methionine-dependent methyltransferases"/>
    <property type="match status" value="1"/>
</dbReference>
<dbReference type="RefSeq" id="WP_205721698.1">
    <property type="nucleotide sequence ID" value="NZ_CP070608.1"/>
</dbReference>
<organism evidence="1 2">
    <name type="scientific">Fulvivirga lutea</name>
    <dbReference type="NCBI Taxonomy" id="2810512"/>
    <lineage>
        <taxon>Bacteria</taxon>
        <taxon>Pseudomonadati</taxon>
        <taxon>Bacteroidota</taxon>
        <taxon>Cytophagia</taxon>
        <taxon>Cytophagales</taxon>
        <taxon>Fulvivirgaceae</taxon>
        <taxon>Fulvivirga</taxon>
    </lineage>
</organism>
<dbReference type="EMBL" id="CP070608">
    <property type="protein sequence ID" value="QSE97185.1"/>
    <property type="molecule type" value="Genomic_DNA"/>
</dbReference>
<evidence type="ECO:0000313" key="1">
    <source>
        <dbReference type="EMBL" id="QSE97185.1"/>
    </source>
</evidence>
<proteinExistence type="predicted"/>
<keyword evidence="2" id="KW-1185">Reference proteome</keyword>
<dbReference type="AlphaFoldDB" id="A0A974WFR6"/>
<keyword evidence="1" id="KW-0808">Transferase</keyword>
<dbReference type="InterPro" id="IPR029063">
    <property type="entry name" value="SAM-dependent_MTases_sf"/>
</dbReference>
<gene>
    <name evidence="1" type="ORF">JR347_16575</name>
</gene>
<dbReference type="GO" id="GO:0008168">
    <property type="term" value="F:methyltransferase activity"/>
    <property type="evidence" value="ECO:0007669"/>
    <property type="project" value="UniProtKB-KW"/>
</dbReference>
<dbReference type="Proteomes" id="UP000662783">
    <property type="component" value="Chromosome"/>
</dbReference>
<name>A0A974WFR6_9BACT</name>
<keyword evidence="1" id="KW-0489">Methyltransferase</keyword>
<sequence length="172" mass="20126">MPKKAICAEIGAWKGDFTSEILRQTKPKKLYIIDPYLHVETYDKAWYGGLDSSQEKMDEVFKSTQQRFENELYSGQLEFLRDDSTKALDKFEDDHFDWIYIDGNHLYEYVKLDLENSFKKVKSGGYITGDDYNLVGWWDDGVTKAVNEFIENFKDSITVISIKGTQFILRKN</sequence>
<dbReference type="KEGG" id="fuv:JR347_16575"/>
<protein>
    <submittedName>
        <fullName evidence="1">Class I SAM-dependent methyltransferase</fullName>
    </submittedName>
</protein>
<reference evidence="1" key="1">
    <citation type="submission" date="2021-02" db="EMBL/GenBank/DDBJ databases">
        <title>Fulvivirga sp. S481 isolated from sea water.</title>
        <authorList>
            <person name="Bae S.S."/>
            <person name="Baek K."/>
        </authorList>
    </citation>
    <scope>NUCLEOTIDE SEQUENCE</scope>
    <source>
        <strain evidence="1">S481</strain>
    </source>
</reference>
<dbReference type="Gene3D" id="3.40.50.150">
    <property type="entry name" value="Vaccinia Virus protein VP39"/>
    <property type="match status" value="1"/>
</dbReference>
<evidence type="ECO:0000313" key="2">
    <source>
        <dbReference type="Proteomes" id="UP000662783"/>
    </source>
</evidence>
<dbReference type="GO" id="GO:0032259">
    <property type="term" value="P:methylation"/>
    <property type="evidence" value="ECO:0007669"/>
    <property type="project" value="UniProtKB-KW"/>
</dbReference>